<dbReference type="SUPFAM" id="SSF53098">
    <property type="entry name" value="Ribonuclease H-like"/>
    <property type="match status" value="1"/>
</dbReference>
<comment type="caution">
    <text evidence="6">The sequence shown here is derived from an EMBL/GenBank/DDBJ whole genome shotgun (WGS) entry which is preliminary data.</text>
</comment>
<keyword evidence="4" id="KW-0449">Lipoprotein</keyword>
<protein>
    <submittedName>
        <fullName evidence="6">Protein STRUBBELIG-RECEPTOR FAMILY 5</fullName>
    </submittedName>
</protein>
<dbReference type="GO" id="GO:0004674">
    <property type="term" value="F:protein serine/threonine kinase activity"/>
    <property type="evidence" value="ECO:0007669"/>
    <property type="project" value="UniProtKB-KW"/>
</dbReference>
<dbReference type="GO" id="GO:0005886">
    <property type="term" value="C:plasma membrane"/>
    <property type="evidence" value="ECO:0007669"/>
    <property type="project" value="UniProtKB-SubCell"/>
</dbReference>
<dbReference type="InterPro" id="IPR011009">
    <property type="entry name" value="Kinase-like_dom_sf"/>
</dbReference>
<dbReference type="InterPro" id="IPR012337">
    <property type="entry name" value="RNaseH-like_sf"/>
</dbReference>
<dbReference type="Gene3D" id="3.30.420.10">
    <property type="entry name" value="Ribonuclease H-like superfamily/Ribonuclease H"/>
    <property type="match status" value="1"/>
</dbReference>
<reference evidence="6 7" key="1">
    <citation type="journal article" date="2017" name="Genome Biol.">
        <title>New reference genome sequences of hot pepper reveal the massive evolution of plant disease-resistance genes by retroduplication.</title>
        <authorList>
            <person name="Kim S."/>
            <person name="Park J."/>
            <person name="Yeom S.I."/>
            <person name="Kim Y.M."/>
            <person name="Seo E."/>
            <person name="Kim K.T."/>
            <person name="Kim M.S."/>
            <person name="Lee J.M."/>
            <person name="Cheong K."/>
            <person name="Shin H.S."/>
            <person name="Kim S.B."/>
            <person name="Han K."/>
            <person name="Lee J."/>
            <person name="Park M."/>
            <person name="Lee H.A."/>
            <person name="Lee H.Y."/>
            <person name="Lee Y."/>
            <person name="Oh S."/>
            <person name="Lee J.H."/>
            <person name="Choi E."/>
            <person name="Choi E."/>
            <person name="Lee S.E."/>
            <person name="Jeon J."/>
            <person name="Kim H."/>
            <person name="Choi G."/>
            <person name="Song H."/>
            <person name="Lee J."/>
            <person name="Lee S.C."/>
            <person name="Kwon J.K."/>
            <person name="Lee H.Y."/>
            <person name="Koo N."/>
            <person name="Hong Y."/>
            <person name="Kim R.W."/>
            <person name="Kang W.H."/>
            <person name="Huh J.H."/>
            <person name="Kang B.C."/>
            <person name="Yang T.J."/>
            <person name="Lee Y.H."/>
            <person name="Bennetzen J.L."/>
            <person name="Choi D."/>
        </authorList>
    </citation>
    <scope>NUCLEOTIDE SEQUENCE [LARGE SCALE GENOMIC DNA]</scope>
    <source>
        <strain evidence="7">cv. PBC81</strain>
    </source>
</reference>
<gene>
    <name evidence="6" type="ORF">CQW23_30225</name>
</gene>
<evidence type="ECO:0000256" key="1">
    <source>
        <dbReference type="ARBA" id="ARBA00004193"/>
    </source>
</evidence>
<dbReference type="InterPro" id="IPR036397">
    <property type="entry name" value="RNaseH_sf"/>
</dbReference>
<reference evidence="7" key="2">
    <citation type="journal article" date="2017" name="J. Anim. Genet.">
        <title>Multiple reference genome sequences of hot pepper reveal the massive evolution of plant disease resistance genes by retroduplication.</title>
        <authorList>
            <person name="Kim S."/>
            <person name="Park J."/>
            <person name="Yeom S.-I."/>
            <person name="Kim Y.-M."/>
            <person name="Seo E."/>
            <person name="Kim K.-T."/>
            <person name="Kim M.-S."/>
            <person name="Lee J.M."/>
            <person name="Cheong K."/>
            <person name="Shin H.-S."/>
            <person name="Kim S.-B."/>
            <person name="Han K."/>
            <person name="Lee J."/>
            <person name="Park M."/>
            <person name="Lee H.-A."/>
            <person name="Lee H.-Y."/>
            <person name="Lee Y."/>
            <person name="Oh S."/>
            <person name="Lee J.H."/>
            <person name="Choi E."/>
            <person name="Choi E."/>
            <person name="Lee S.E."/>
            <person name="Jeon J."/>
            <person name="Kim H."/>
            <person name="Choi G."/>
            <person name="Song H."/>
            <person name="Lee J."/>
            <person name="Lee S.-C."/>
            <person name="Kwon J.-K."/>
            <person name="Lee H.-Y."/>
            <person name="Koo N."/>
            <person name="Hong Y."/>
            <person name="Kim R.W."/>
            <person name="Kang W.-H."/>
            <person name="Huh J.H."/>
            <person name="Kang B.-C."/>
            <person name="Yang T.-J."/>
            <person name="Lee Y.-H."/>
            <person name="Bennetzen J.L."/>
            <person name="Choi D."/>
        </authorList>
    </citation>
    <scope>NUCLEOTIDE SEQUENCE [LARGE SCALE GENOMIC DNA]</scope>
    <source>
        <strain evidence="7">cv. PBC81</strain>
    </source>
</reference>
<accession>A0A2G2VB28</accession>
<dbReference type="PANTHER" id="PTHR47985:SF4">
    <property type="entry name" value="SERINE_THREONINE-PROTEIN KINASE PBL27"/>
    <property type="match status" value="1"/>
</dbReference>
<dbReference type="OrthoDB" id="1305839at2759"/>
<dbReference type="GO" id="GO:0003676">
    <property type="term" value="F:nucleic acid binding"/>
    <property type="evidence" value="ECO:0007669"/>
    <property type="project" value="InterPro"/>
</dbReference>
<dbReference type="Gene3D" id="1.10.510.10">
    <property type="entry name" value="Transferase(Phosphotransferase) domain 1"/>
    <property type="match status" value="1"/>
</dbReference>
<feature type="domain" description="Protein kinase" evidence="5">
    <location>
        <begin position="1"/>
        <end position="180"/>
    </location>
</feature>
<keyword evidence="2" id="KW-0723">Serine/threonine-protein kinase</keyword>
<comment type="subcellular location">
    <subcellularLocation>
        <location evidence="1">Cell membrane</location>
        <topology evidence="1">Lipid-anchor</topology>
    </subcellularLocation>
</comment>
<evidence type="ECO:0000313" key="7">
    <source>
        <dbReference type="Proteomes" id="UP000224567"/>
    </source>
</evidence>
<dbReference type="AlphaFoldDB" id="A0A2G2VB28"/>
<evidence type="ECO:0000313" key="6">
    <source>
        <dbReference type="EMBL" id="PHT30193.1"/>
    </source>
</evidence>
<name>A0A2G2VB28_CAPBA</name>
<proteinExistence type="predicted"/>
<dbReference type="SUPFAM" id="SSF56112">
    <property type="entry name" value="Protein kinase-like (PK-like)"/>
    <property type="match status" value="1"/>
</dbReference>
<organism evidence="6 7">
    <name type="scientific">Capsicum baccatum</name>
    <name type="common">Peruvian pepper</name>
    <dbReference type="NCBI Taxonomy" id="33114"/>
    <lineage>
        <taxon>Eukaryota</taxon>
        <taxon>Viridiplantae</taxon>
        <taxon>Streptophyta</taxon>
        <taxon>Embryophyta</taxon>
        <taxon>Tracheophyta</taxon>
        <taxon>Spermatophyta</taxon>
        <taxon>Magnoliopsida</taxon>
        <taxon>eudicotyledons</taxon>
        <taxon>Gunneridae</taxon>
        <taxon>Pentapetalae</taxon>
        <taxon>asterids</taxon>
        <taxon>lamiids</taxon>
        <taxon>Solanales</taxon>
        <taxon>Solanaceae</taxon>
        <taxon>Solanoideae</taxon>
        <taxon>Capsiceae</taxon>
        <taxon>Capsicum</taxon>
    </lineage>
</organism>
<sequence length="180" mass="20924">MQCIDLPIWKWDMINMDFVIGLPRTTRKFDSIRVIVDRLTKSAHFLPVKTTYTVEEYSKLVLMVHHWDRRMDPQFALFYLNSDGQDIALSIGSLLVYDHVETVSLHDILHFVDERSELLTWNARVRAALVTARALEYLHEICLPSVVNRNFKSVNILLDEELNPHLSDCELLALTPNTEC</sequence>
<evidence type="ECO:0000256" key="2">
    <source>
        <dbReference type="ARBA" id="ARBA00022527"/>
    </source>
</evidence>
<dbReference type="Proteomes" id="UP000224567">
    <property type="component" value="Unassembled WGS sequence"/>
</dbReference>
<keyword evidence="2" id="KW-0808">Transferase</keyword>
<keyword evidence="7" id="KW-1185">Reference proteome</keyword>
<evidence type="ECO:0000256" key="4">
    <source>
        <dbReference type="ARBA" id="ARBA00023288"/>
    </source>
</evidence>
<dbReference type="PANTHER" id="PTHR47985">
    <property type="entry name" value="OS07G0668900 PROTEIN"/>
    <property type="match status" value="1"/>
</dbReference>
<evidence type="ECO:0000256" key="3">
    <source>
        <dbReference type="ARBA" id="ARBA00023136"/>
    </source>
</evidence>
<keyword evidence="2" id="KW-0418">Kinase</keyword>
<dbReference type="EMBL" id="MLFT02000053">
    <property type="protein sequence ID" value="PHT30193.1"/>
    <property type="molecule type" value="Genomic_DNA"/>
</dbReference>
<dbReference type="GO" id="GO:0005524">
    <property type="term" value="F:ATP binding"/>
    <property type="evidence" value="ECO:0007669"/>
    <property type="project" value="InterPro"/>
</dbReference>
<dbReference type="InterPro" id="IPR000719">
    <property type="entry name" value="Prot_kinase_dom"/>
</dbReference>
<keyword evidence="3" id="KW-0472">Membrane</keyword>
<dbReference type="PROSITE" id="PS50011">
    <property type="entry name" value="PROTEIN_KINASE_DOM"/>
    <property type="match status" value="1"/>
</dbReference>
<evidence type="ECO:0000259" key="5">
    <source>
        <dbReference type="PROSITE" id="PS50011"/>
    </source>
</evidence>